<keyword evidence="3" id="KW-1040">Host Golgi apparatus</keyword>
<dbReference type="EMBL" id="FJ478159">
    <property type="protein sequence ID" value="ACT88308.1"/>
    <property type="molecule type" value="Genomic_DNA"/>
</dbReference>
<evidence type="ECO:0000256" key="8">
    <source>
        <dbReference type="ARBA" id="ARBA00023136"/>
    </source>
</evidence>
<reference evidence="15" key="4">
    <citation type="submission" date="2018-03" db="EMBL/GenBank/DDBJ databases">
        <title>Feline Herpesvirus 1 isolate HR-1.</title>
        <authorList>
            <person name="Tian J."/>
            <person name="Liu Y."/>
            <person name="Liu X."/>
            <person name="Sun X."/>
            <person name="Zhang J."/>
            <person name="Qu L."/>
        </authorList>
    </citation>
    <scope>NUCLEOTIDE SEQUENCE</scope>
    <source>
        <strain evidence="15">HR-1</strain>
    </source>
</reference>
<protein>
    <submittedName>
        <fullName evidence="13">Envelope glycoprotein N</fullName>
    </submittedName>
</protein>
<evidence type="ECO:0000313" key="17">
    <source>
        <dbReference type="Proteomes" id="UP000149016"/>
    </source>
</evidence>
<dbReference type="OrthoDB" id="28642at10239"/>
<dbReference type="RefSeq" id="YP_003331529.1">
    <property type="nucleotide sequence ID" value="NC_013590.2"/>
</dbReference>
<evidence type="ECO:0000256" key="10">
    <source>
        <dbReference type="ARBA" id="ARBA00034089"/>
    </source>
</evidence>
<accession>D1FXT2</accession>
<keyword evidence="5" id="KW-1043">Host membrane</keyword>
<feature type="transmembrane region" description="Helical" evidence="11">
    <location>
        <begin position="61"/>
        <end position="83"/>
    </location>
</feature>
<proteinExistence type="evidence at transcript level"/>
<evidence type="ECO:0000313" key="14">
    <source>
        <dbReference type="EMBL" id="ANG65607.1"/>
    </source>
</evidence>
<organismHost>
    <name type="scientific">Felidae</name>
    <name type="common">cat family</name>
    <dbReference type="NCBI Taxonomy" id="9681"/>
</organismHost>
<dbReference type="Pfam" id="PF05702">
    <property type="entry name" value="Herpes_UL49_5"/>
    <property type="match status" value="1"/>
</dbReference>
<dbReference type="Proteomes" id="UP000149016">
    <property type="component" value="Segment"/>
</dbReference>
<dbReference type="TCDB" id="8.B.25.1.3">
    <property type="family name" value="the viral glycoprotein n (gn, ul49,5) tap inhibitor (gn-i) family"/>
</dbReference>
<organism evidence="13 17">
    <name type="scientific">Feline herpesvirus 1</name>
    <name type="common">FeHV-1</name>
    <name type="synonym">Feline viral rhinotracheitis virus</name>
    <dbReference type="NCBI Taxonomy" id="10334"/>
    <lineage>
        <taxon>Viruses</taxon>
        <taxon>Duplodnaviria</taxon>
        <taxon>Heunggongvirae</taxon>
        <taxon>Peploviricota</taxon>
        <taxon>Herviviricetes</taxon>
        <taxon>Herpesvirales</taxon>
        <taxon>Orthoherpesviridae</taxon>
        <taxon>Alphaherpesvirinae</taxon>
        <taxon>Varicellovirus</taxon>
        <taxon>Varicellovirus felidalpha1</taxon>
    </lineage>
</organism>
<reference evidence="13 17" key="2">
    <citation type="journal article" date="2010" name="Virology">
        <title>Complete genomic sequence and an infectious BAC clone of feline herpesvirus-1 (FHV-1).</title>
        <authorList>
            <person name="Tai S.H."/>
            <person name="Niikura M."/>
            <person name="Cheng H.H."/>
            <person name="Kruger J.M."/>
            <person name="Wise A.G."/>
            <person name="Maes R.K."/>
        </authorList>
    </citation>
    <scope>NUCLEOTIDE SEQUENCE [LARGE SCALE GENOMIC DNA]</scope>
    <source>
        <strain evidence="13">C-27</strain>
    </source>
</reference>
<evidence type="ECO:0000256" key="11">
    <source>
        <dbReference type="SAM" id="Phobius"/>
    </source>
</evidence>
<evidence type="ECO:0000256" key="4">
    <source>
        <dbReference type="ARBA" id="ARBA00022844"/>
    </source>
</evidence>
<feature type="domain" description="Envelope glycoprotein N" evidence="12">
    <location>
        <begin position="2"/>
        <end position="90"/>
    </location>
</feature>
<dbReference type="GeneID" id="8658537"/>
<evidence type="ECO:0000259" key="12">
    <source>
        <dbReference type="Pfam" id="PF05702"/>
    </source>
</evidence>
<dbReference type="GO" id="GO:0019031">
    <property type="term" value="C:viral envelope"/>
    <property type="evidence" value="ECO:0007669"/>
    <property type="project" value="UniProtKB-KW"/>
</dbReference>
<gene>
    <name evidence="13" type="primary">UL49.5</name>
</gene>
<evidence type="ECO:0000256" key="2">
    <source>
        <dbReference type="ARBA" id="ARBA00022729"/>
    </source>
</evidence>
<evidence type="ECO:0000256" key="9">
    <source>
        <dbReference type="ARBA" id="ARBA00023157"/>
    </source>
</evidence>
<keyword evidence="1 11" id="KW-0812">Transmembrane</keyword>
<reference evidence="13" key="1">
    <citation type="submission" date="2009-12" db="EMBL/GenBank/DDBJ databases">
        <authorList>
            <person name="Tai S.-H."/>
            <person name="Niikura M."/>
            <person name="Cheng H.H."/>
            <person name="Kruger J.M."/>
            <person name="Wise A.G."/>
            <person name="Maes R.K."/>
        </authorList>
    </citation>
    <scope>NUCLEOTIDE SEQUENCE</scope>
    <source>
        <strain evidence="13">C-27</strain>
    </source>
</reference>
<comment type="function">
    <text evidence="10">Envelope glycoprotein necessary for proper maturation of gM and modulation of its membrane fusion activity. Also plays a critical role in virion morphogenesis.</text>
</comment>
<name>D1FXT2_FHV1</name>
<keyword evidence="17" id="KW-1185">Reference proteome</keyword>
<evidence type="ECO:0000256" key="5">
    <source>
        <dbReference type="ARBA" id="ARBA00022870"/>
    </source>
</evidence>
<keyword evidence="2" id="KW-0732">Signal</keyword>
<keyword evidence="7 11" id="KW-1133">Transmembrane helix</keyword>
<keyword evidence="6 13" id="KW-0261">Viral envelope protein</keyword>
<evidence type="ECO:0000256" key="7">
    <source>
        <dbReference type="ARBA" id="ARBA00022989"/>
    </source>
</evidence>
<evidence type="ECO:0000313" key="15">
    <source>
        <dbReference type="EMBL" id="AVR53434.1"/>
    </source>
</evidence>
<evidence type="ECO:0000256" key="6">
    <source>
        <dbReference type="ARBA" id="ARBA00022879"/>
    </source>
</evidence>
<evidence type="ECO:0000256" key="1">
    <source>
        <dbReference type="ARBA" id="ARBA00022692"/>
    </source>
</evidence>
<evidence type="ECO:0000313" key="16">
    <source>
        <dbReference type="Proteomes" id="UP000098246"/>
    </source>
</evidence>
<evidence type="ECO:0000313" key="13">
    <source>
        <dbReference type="EMBL" id="ACT88308.1"/>
    </source>
</evidence>
<evidence type="ECO:0000256" key="3">
    <source>
        <dbReference type="ARBA" id="ARBA00022812"/>
    </source>
</evidence>
<dbReference type="EMBL" id="KR296657">
    <property type="protein sequence ID" value="ANG65607.1"/>
    <property type="molecule type" value="Genomic_DNA"/>
</dbReference>
<dbReference type="HAMAP" id="MF_04037">
    <property type="entry name" value="HSV_GN"/>
    <property type="match status" value="1"/>
</dbReference>
<dbReference type="KEGG" id="vg:8658537"/>
<dbReference type="InterPro" id="IPR034707">
    <property type="entry name" value="HSV_GN"/>
</dbReference>
<dbReference type="InterPro" id="IPR008647">
    <property type="entry name" value="GN_domain"/>
</dbReference>
<keyword evidence="4" id="KW-0946">Virion</keyword>
<dbReference type="EMBL" id="MH027323">
    <property type="protein sequence ID" value="AVR53434.1"/>
    <property type="molecule type" value="mRNA"/>
</dbReference>
<dbReference type="Proteomes" id="UP000098246">
    <property type="component" value="Segment"/>
</dbReference>
<keyword evidence="9" id="KW-1015">Disulfide bond</keyword>
<keyword evidence="8 11" id="KW-0472">Membrane</keyword>
<sequence length="95" mass="10629">MDRLSVTSVLVILLVAMSSTTAIQMPRNAEDFESMERLKQFWSASCSARGVNINTPTASAVLFYMSLIAVGVAMICYAYRMCLRMVSSELRRMPH</sequence>
<reference evidence="14 16" key="3">
    <citation type="submission" date="2015-04" db="EMBL/GenBank/DDBJ databases">
        <title>Diversity among historical and modern clinical isolates of feline herpesvirus 1.</title>
        <authorList>
            <person name="Vaz P.K."/>
            <person name="Job N."/>
            <person name="Horsington J."/>
            <person name="Hartley C.A."/>
            <person name="Ficorilli N."/>
            <person name="Browning G.F."/>
            <person name="Devlin J.M."/>
        </authorList>
    </citation>
    <scope>NUCLEOTIDE SEQUENCE [LARGE SCALE GENOMIC DNA]</scope>
    <source>
        <strain evidence="14">Feligen</strain>
    </source>
</reference>